<dbReference type="EMBL" id="LR877159">
    <property type="protein sequence ID" value="CAD2219844.1"/>
    <property type="molecule type" value="Genomic_DNA"/>
</dbReference>
<evidence type="ECO:0000313" key="2">
    <source>
        <dbReference type="EMBL" id="CAD2219844.1"/>
    </source>
</evidence>
<gene>
    <name evidence="2" type="ORF">ADEAN_000735700</name>
</gene>
<proteinExistence type="predicted"/>
<feature type="region of interest" description="Disordered" evidence="1">
    <location>
        <begin position="1"/>
        <end position="403"/>
    </location>
</feature>
<dbReference type="VEuPathDB" id="TriTrypDB:ADEAN_000735700"/>
<evidence type="ECO:0000313" key="3">
    <source>
        <dbReference type="Proteomes" id="UP000515908"/>
    </source>
</evidence>
<accession>A0A7G2CLP9</accession>
<evidence type="ECO:0000256" key="1">
    <source>
        <dbReference type="SAM" id="MobiDB-lite"/>
    </source>
</evidence>
<feature type="compositionally biased region" description="Polar residues" evidence="1">
    <location>
        <begin position="110"/>
        <end position="135"/>
    </location>
</feature>
<reference evidence="2 3" key="1">
    <citation type="submission" date="2020-08" db="EMBL/GenBank/DDBJ databases">
        <authorList>
            <person name="Newling K."/>
            <person name="Davey J."/>
            <person name="Forrester S."/>
        </authorList>
    </citation>
    <scope>NUCLEOTIDE SEQUENCE [LARGE SCALE GENOMIC DNA]</scope>
    <source>
        <strain evidence="3">Crithidia deanei Carvalho (ATCC PRA-265)</strain>
    </source>
</reference>
<feature type="compositionally biased region" description="Low complexity" evidence="1">
    <location>
        <begin position="74"/>
        <end position="87"/>
    </location>
</feature>
<organism evidence="2 3">
    <name type="scientific">Angomonas deanei</name>
    <dbReference type="NCBI Taxonomy" id="59799"/>
    <lineage>
        <taxon>Eukaryota</taxon>
        <taxon>Discoba</taxon>
        <taxon>Euglenozoa</taxon>
        <taxon>Kinetoplastea</taxon>
        <taxon>Metakinetoplastina</taxon>
        <taxon>Trypanosomatida</taxon>
        <taxon>Trypanosomatidae</taxon>
        <taxon>Strigomonadinae</taxon>
        <taxon>Angomonas</taxon>
    </lineage>
</organism>
<dbReference type="AlphaFoldDB" id="A0A7G2CLP9"/>
<name>A0A7G2CLP9_9TRYP</name>
<dbReference type="Proteomes" id="UP000515908">
    <property type="component" value="Chromosome 15"/>
</dbReference>
<feature type="compositionally biased region" description="Basic and acidic residues" evidence="1">
    <location>
        <begin position="363"/>
        <end position="388"/>
    </location>
</feature>
<feature type="compositionally biased region" description="Basic and acidic residues" evidence="1">
    <location>
        <begin position="169"/>
        <end position="191"/>
    </location>
</feature>
<feature type="compositionally biased region" description="Polar residues" evidence="1">
    <location>
        <begin position="303"/>
        <end position="314"/>
    </location>
</feature>
<feature type="compositionally biased region" description="Basic and acidic residues" evidence="1">
    <location>
        <begin position="46"/>
        <end position="55"/>
    </location>
</feature>
<feature type="region of interest" description="Disordered" evidence="1">
    <location>
        <begin position="518"/>
        <end position="557"/>
    </location>
</feature>
<feature type="compositionally biased region" description="Polar residues" evidence="1">
    <location>
        <begin position="626"/>
        <end position="636"/>
    </location>
</feature>
<protein>
    <submittedName>
        <fullName evidence="2">Uncharacterized protein</fullName>
    </submittedName>
</protein>
<feature type="region of interest" description="Disordered" evidence="1">
    <location>
        <begin position="625"/>
        <end position="654"/>
    </location>
</feature>
<keyword evidence="3" id="KW-1185">Reference proteome</keyword>
<feature type="compositionally biased region" description="Basic and acidic residues" evidence="1">
    <location>
        <begin position="226"/>
        <end position="238"/>
    </location>
</feature>
<sequence length="654" mass="70138">MSKINVKKISLSDSDTEGVSPVGKPPGGKKNDDSSLSITTSDSDDEKVTKPKPQEKNPATAAQQDSLPPPAPSPAAGTAQPAAVAIPTNRVMRPSSDESSSESDGVPHNTAASNPGPTASQGLSAMLSSKINDNQAVEEREKTTAIKRISFQQDKDSDSSLDDSLLADSNRKEKEEEKKDGTAPAVMEKDPPIPLENAPTGDNPPPKNSADSVKKFLIDDDDDDEPIKKDNTNAKQDSDSSDDESLLEILHTKKKESIDATGKEEVNQTVESDVIEEKVNTASENDAARKSPSVEVHQDANKGVNNNISNTITFNRVAPNAESSSALQWTKKWFPEGAADNNADDKNSRSPEPSPEPVPTATAKDKGRVPLSDKRILSPPTAKEEDRNNANSSKTPYHLPPLSVNTTKHISTAAAAVGSDSAKAKVLQPVSLLPPTLVVEDEEERGENGEGKAVYMTTKQALQRILEQRITICPDAAEDSETLLFLSGGRHDATDATTEETYLSTRLLQPTFTGANSNVNSVAGLLTSPRRGGSTNKREDSYQNASPSPARGSGRYLSNNNVKSFDSVLDCPQPIIRPYSYTSDTGAEVDLYYAGARRRSSVNTVFNNHAMRKSSNAISLPMESAVHNSTNSSNKSVDADGNSLWSRVPLKQER</sequence>
<feature type="compositionally biased region" description="Basic and acidic residues" evidence="1">
    <location>
        <begin position="255"/>
        <end position="266"/>
    </location>
</feature>